<evidence type="ECO:0000256" key="2">
    <source>
        <dbReference type="SAM" id="MobiDB-lite"/>
    </source>
</evidence>
<organism evidence="3 4">
    <name type="scientific">Cryptosporidium xiaoi</name>
    <dbReference type="NCBI Taxonomy" id="659607"/>
    <lineage>
        <taxon>Eukaryota</taxon>
        <taxon>Sar</taxon>
        <taxon>Alveolata</taxon>
        <taxon>Apicomplexa</taxon>
        <taxon>Conoidasida</taxon>
        <taxon>Coccidia</taxon>
        <taxon>Eucoccidiorida</taxon>
        <taxon>Eimeriorina</taxon>
        <taxon>Cryptosporidiidae</taxon>
        <taxon>Cryptosporidium</taxon>
    </lineage>
</organism>
<feature type="compositionally biased region" description="Basic and acidic residues" evidence="2">
    <location>
        <begin position="437"/>
        <end position="453"/>
    </location>
</feature>
<proteinExistence type="predicted"/>
<dbReference type="Proteomes" id="UP001311799">
    <property type="component" value="Unassembled WGS sequence"/>
</dbReference>
<name>A0AAV9XUU5_9CRYT</name>
<feature type="region of interest" description="Disordered" evidence="2">
    <location>
        <begin position="408"/>
        <end position="453"/>
    </location>
</feature>
<accession>A0AAV9XUU5</accession>
<feature type="coiled-coil region" evidence="1">
    <location>
        <begin position="734"/>
        <end position="784"/>
    </location>
</feature>
<feature type="region of interest" description="Disordered" evidence="2">
    <location>
        <begin position="476"/>
        <end position="513"/>
    </location>
</feature>
<evidence type="ECO:0000313" key="4">
    <source>
        <dbReference type="Proteomes" id="UP001311799"/>
    </source>
</evidence>
<protein>
    <submittedName>
        <fullName evidence="3">Uncharacterized protein</fullName>
    </submittedName>
</protein>
<dbReference type="EMBL" id="JAWDEY010000035">
    <property type="protein sequence ID" value="KAK6587980.1"/>
    <property type="molecule type" value="Genomic_DNA"/>
</dbReference>
<evidence type="ECO:0000256" key="1">
    <source>
        <dbReference type="SAM" id="Coils"/>
    </source>
</evidence>
<reference evidence="3 4" key="1">
    <citation type="submission" date="2023-10" db="EMBL/GenBank/DDBJ databases">
        <title>Comparative genomics analysis reveals potential genetic determinants of host preference in Cryptosporidium xiaoi.</title>
        <authorList>
            <person name="Xiao L."/>
            <person name="Li J."/>
        </authorList>
    </citation>
    <scope>NUCLEOTIDE SEQUENCE [LARGE SCALE GENOMIC DNA]</scope>
    <source>
        <strain evidence="3 4">52996</strain>
    </source>
</reference>
<keyword evidence="1" id="KW-0175">Coiled coil</keyword>
<keyword evidence="4" id="KW-1185">Reference proteome</keyword>
<comment type="caution">
    <text evidence="3">The sequence shown here is derived from an EMBL/GenBank/DDBJ whole genome shotgun (WGS) entry which is preliminary data.</text>
</comment>
<feature type="region of interest" description="Disordered" evidence="2">
    <location>
        <begin position="531"/>
        <end position="551"/>
    </location>
</feature>
<feature type="compositionally biased region" description="Basic and acidic residues" evidence="2">
    <location>
        <begin position="476"/>
        <end position="502"/>
    </location>
</feature>
<sequence>MNSIMEEIVDKNKNAYDDIHGNGIKLDDLVSEQENELTDNEMFSIPTNLVEYEVNTSDKRLSCPIDEFCNDDVNGEIVNEISNDVSLELFTVIFDKIHINRGTLENIWYIEIEKDDKIFWSSVIMCDFENNKGFSNLVRKCSNGRIIKTNAEELDSITITDKELLDLLMEDGIVGEDKVYLFISIGFWKSVFLALNYSAYLMRKREILYSKEVNDYILKFNGRKEVIGRRMKNTVNEEERIKLIRSIYGRIQILFTGVTNNESNHVVDNDYNHKSNSVRISYKTPLFWASSVGLIYILEKIGMLNCMLLVIEYVSELIPEVIFEFNDISDNPIMKSLNDLNNDLLKSISMNYQEYLSDLLSISKRSIKIMNSYLKNNSQEKETIKNYCESEYLNLSGKELDLKKNNKLSSEVETNTKDNNNTALSERKKPNYMKPTKQSEIRRQSIRNITEKEEKRENKGLTINLIKEKERIVPYDSNKLRDMNNDKEEENTSDKMDNHLSEGDEENSNVINDRKNDIRIQNVNYSIERHSKDDVSKKKRSYGRSVTKNSDNKGVSIEEKVRKSAINKEKVETSNYLGVGEVKDKNNSTEKMDNTARLFKNDTLLSKKQIEQNISNFDDELNNIISEIDKIKIDGVQVIKEIVSTNASEESNSYQISGFYENSNVGIDEVKNKLDIDIKAGEIEMNHNYNLEKVEEVTSPMDPYDWYYTSNSNRKENKDGEMNVIEEFVKTDEKRMIELEADTENKDIHEYEENKNYFDLKYIESILDKEIEELQKRESELANDLI</sequence>
<feature type="compositionally biased region" description="Polar residues" evidence="2">
    <location>
        <begin position="408"/>
        <end position="424"/>
    </location>
</feature>
<gene>
    <name evidence="3" type="ORF">RS030_71129</name>
</gene>
<evidence type="ECO:0000313" key="3">
    <source>
        <dbReference type="EMBL" id="KAK6587980.1"/>
    </source>
</evidence>
<dbReference type="AlphaFoldDB" id="A0AAV9XUU5"/>